<dbReference type="PANTHER" id="PTHR30146:SF153">
    <property type="entry name" value="LACTOSE OPERON REPRESSOR"/>
    <property type="match status" value="1"/>
</dbReference>
<gene>
    <name evidence="5" type="ORF">C7C46_18145</name>
</gene>
<dbReference type="SUPFAM" id="SSF53822">
    <property type="entry name" value="Periplasmic binding protein-like I"/>
    <property type="match status" value="1"/>
</dbReference>
<organism evidence="5 6">
    <name type="scientific">Streptomyces tateyamensis</name>
    <dbReference type="NCBI Taxonomy" id="565073"/>
    <lineage>
        <taxon>Bacteria</taxon>
        <taxon>Bacillati</taxon>
        <taxon>Actinomycetota</taxon>
        <taxon>Actinomycetes</taxon>
        <taxon>Kitasatosporales</taxon>
        <taxon>Streptomycetaceae</taxon>
        <taxon>Streptomyces</taxon>
    </lineage>
</organism>
<dbReference type="AlphaFoldDB" id="A0A2V4N1Q6"/>
<protein>
    <submittedName>
        <fullName evidence="5">LacI family transcriptional regulator</fullName>
    </submittedName>
</protein>
<dbReference type="InterPro" id="IPR010982">
    <property type="entry name" value="Lambda_DNA-bd_dom_sf"/>
</dbReference>
<evidence type="ECO:0000256" key="2">
    <source>
        <dbReference type="ARBA" id="ARBA00023125"/>
    </source>
</evidence>
<evidence type="ECO:0000313" key="5">
    <source>
        <dbReference type="EMBL" id="PYC77714.1"/>
    </source>
</evidence>
<dbReference type="PROSITE" id="PS50932">
    <property type="entry name" value="HTH_LACI_2"/>
    <property type="match status" value="1"/>
</dbReference>
<dbReference type="GO" id="GO:0000976">
    <property type="term" value="F:transcription cis-regulatory region binding"/>
    <property type="evidence" value="ECO:0007669"/>
    <property type="project" value="TreeGrafter"/>
</dbReference>
<dbReference type="InterPro" id="IPR000843">
    <property type="entry name" value="HTH_LacI"/>
</dbReference>
<dbReference type="RefSeq" id="WP_110670906.1">
    <property type="nucleotide sequence ID" value="NZ_PYBW01000057.1"/>
</dbReference>
<dbReference type="InterPro" id="IPR046335">
    <property type="entry name" value="LacI/GalR-like_sensor"/>
</dbReference>
<evidence type="ECO:0000259" key="4">
    <source>
        <dbReference type="PROSITE" id="PS50932"/>
    </source>
</evidence>
<feature type="domain" description="HTH lacI-type" evidence="4">
    <location>
        <begin position="12"/>
        <end position="68"/>
    </location>
</feature>
<comment type="caution">
    <text evidence="5">The sequence shown here is derived from an EMBL/GenBank/DDBJ whole genome shotgun (WGS) entry which is preliminary data.</text>
</comment>
<proteinExistence type="predicted"/>
<keyword evidence="6" id="KW-1185">Reference proteome</keyword>
<dbReference type="Pfam" id="PF00356">
    <property type="entry name" value="LacI"/>
    <property type="match status" value="1"/>
</dbReference>
<dbReference type="Proteomes" id="UP000248039">
    <property type="component" value="Unassembled WGS sequence"/>
</dbReference>
<dbReference type="CDD" id="cd01392">
    <property type="entry name" value="HTH_LacI"/>
    <property type="match status" value="1"/>
</dbReference>
<dbReference type="GO" id="GO:0003700">
    <property type="term" value="F:DNA-binding transcription factor activity"/>
    <property type="evidence" value="ECO:0007669"/>
    <property type="project" value="TreeGrafter"/>
</dbReference>
<dbReference type="Pfam" id="PF13377">
    <property type="entry name" value="Peripla_BP_3"/>
    <property type="match status" value="1"/>
</dbReference>
<evidence type="ECO:0000256" key="1">
    <source>
        <dbReference type="ARBA" id="ARBA00023015"/>
    </source>
</evidence>
<dbReference type="CDD" id="cd06267">
    <property type="entry name" value="PBP1_LacI_sugar_binding-like"/>
    <property type="match status" value="1"/>
</dbReference>
<dbReference type="OrthoDB" id="3226810at2"/>
<name>A0A2V4N1Q6_9ACTN</name>
<evidence type="ECO:0000256" key="3">
    <source>
        <dbReference type="ARBA" id="ARBA00023163"/>
    </source>
</evidence>
<dbReference type="Gene3D" id="3.40.50.2300">
    <property type="match status" value="2"/>
</dbReference>
<keyword evidence="3" id="KW-0804">Transcription</keyword>
<evidence type="ECO:0000313" key="6">
    <source>
        <dbReference type="Proteomes" id="UP000248039"/>
    </source>
</evidence>
<dbReference type="EMBL" id="PYBW01000057">
    <property type="protein sequence ID" value="PYC77714.1"/>
    <property type="molecule type" value="Genomic_DNA"/>
</dbReference>
<dbReference type="InterPro" id="IPR028082">
    <property type="entry name" value="Peripla_BP_I"/>
</dbReference>
<dbReference type="PANTHER" id="PTHR30146">
    <property type="entry name" value="LACI-RELATED TRANSCRIPTIONAL REPRESSOR"/>
    <property type="match status" value="1"/>
</dbReference>
<reference evidence="5 6" key="1">
    <citation type="submission" date="2018-03" db="EMBL/GenBank/DDBJ databases">
        <title>Bioinformatic expansion and discovery of thiopeptide antibiotics.</title>
        <authorList>
            <person name="Schwalen C.J."/>
            <person name="Hudson G.A."/>
            <person name="Mitchell D.A."/>
        </authorList>
    </citation>
    <scope>NUCLEOTIDE SEQUENCE [LARGE SCALE GENOMIC DNA]</scope>
    <source>
        <strain evidence="5 6">ATCC 21389</strain>
    </source>
</reference>
<keyword evidence="2" id="KW-0238">DNA-binding</keyword>
<accession>A0A2V4N1Q6</accession>
<dbReference type="SUPFAM" id="SSF47413">
    <property type="entry name" value="lambda repressor-like DNA-binding domains"/>
    <property type="match status" value="1"/>
</dbReference>
<keyword evidence="1" id="KW-0805">Transcription regulation</keyword>
<sequence>MAISRRSASTGVTLQQVADHAGVSIATASRVLHGSSGRSVGAELRRRVEEAAAALAYVSNAPAQALARSRTSVVGLIVHDVADPYFGAIATGVMRTARAHDLMVMLAATFRDPRLELEYLVRLRTQRARAVLLAGSGFTDPAFVGELGHHLAGFTADGGRVACVGDHGVEADTVTPDNRRGAALALAHLWELGHRRIGVLAGPDELVTVRERLAGVREALRERGGRLDPADLAAADFTRAGGRQAAGELFRRRPDLTALLALNDGMAAGALAALREDLGRAVPAEVSVVGFGDLPYAQDLHPALTTVRLPLERTGERAMELILDAPGAVRRTESLPVELVVRTSTAPAAAPTR</sequence>
<dbReference type="SMART" id="SM00354">
    <property type="entry name" value="HTH_LACI"/>
    <property type="match status" value="1"/>
</dbReference>
<dbReference type="Gene3D" id="1.10.260.40">
    <property type="entry name" value="lambda repressor-like DNA-binding domains"/>
    <property type="match status" value="1"/>
</dbReference>